<dbReference type="InterPro" id="IPR004027">
    <property type="entry name" value="SEC_C_motif"/>
</dbReference>
<dbReference type="Pfam" id="PF17775">
    <property type="entry name" value="YchJ_M-like"/>
    <property type="match status" value="1"/>
</dbReference>
<evidence type="ECO:0000259" key="1">
    <source>
        <dbReference type="Pfam" id="PF17775"/>
    </source>
</evidence>
<name>A0ABW1ZWF8_9GAMM</name>
<dbReference type="InterPro" id="IPR032710">
    <property type="entry name" value="NTF2-like_dom_sf"/>
</dbReference>
<dbReference type="RefSeq" id="WP_379908086.1">
    <property type="nucleotide sequence ID" value="NZ_JBHSWE010000001.1"/>
</dbReference>
<reference evidence="3" key="1">
    <citation type="journal article" date="2019" name="Int. J. Syst. Evol. Microbiol.">
        <title>The Global Catalogue of Microorganisms (GCM) 10K type strain sequencing project: providing services to taxonomists for standard genome sequencing and annotation.</title>
        <authorList>
            <consortium name="The Broad Institute Genomics Platform"/>
            <consortium name="The Broad Institute Genome Sequencing Center for Infectious Disease"/>
            <person name="Wu L."/>
            <person name="Ma J."/>
        </authorList>
    </citation>
    <scope>NUCLEOTIDE SEQUENCE [LARGE SCALE GENOMIC DNA]</scope>
    <source>
        <strain evidence="3">NBRC 111756</strain>
    </source>
</reference>
<dbReference type="PANTHER" id="PTHR33747">
    <property type="entry name" value="UPF0225 PROTEIN SCO1677"/>
    <property type="match status" value="1"/>
</dbReference>
<dbReference type="SUPFAM" id="SSF103642">
    <property type="entry name" value="Sec-C motif"/>
    <property type="match status" value="1"/>
</dbReference>
<dbReference type="Proteomes" id="UP001596422">
    <property type="component" value="Unassembled WGS sequence"/>
</dbReference>
<accession>A0ABW1ZWF8</accession>
<protein>
    <submittedName>
        <fullName evidence="2">YchJ family protein</fullName>
    </submittedName>
</protein>
<evidence type="ECO:0000313" key="2">
    <source>
        <dbReference type="EMBL" id="MFC6669530.1"/>
    </source>
</evidence>
<proteinExistence type="predicted"/>
<keyword evidence="3" id="KW-1185">Reference proteome</keyword>
<dbReference type="EMBL" id="JBHSWE010000001">
    <property type="protein sequence ID" value="MFC6669530.1"/>
    <property type="molecule type" value="Genomic_DNA"/>
</dbReference>
<dbReference type="InterPro" id="IPR048469">
    <property type="entry name" value="YchJ-like_M"/>
</dbReference>
<dbReference type="Pfam" id="PF02810">
    <property type="entry name" value="SEC-C"/>
    <property type="match status" value="1"/>
</dbReference>
<dbReference type="SUPFAM" id="SSF54427">
    <property type="entry name" value="NTF2-like"/>
    <property type="match status" value="1"/>
</dbReference>
<dbReference type="PANTHER" id="PTHR33747:SF1">
    <property type="entry name" value="ADENYLATE CYCLASE-ASSOCIATED CAP C-TERMINAL DOMAIN-CONTAINING PROTEIN"/>
    <property type="match status" value="1"/>
</dbReference>
<feature type="domain" description="YchJ-like middle NTF2-like" evidence="1">
    <location>
        <begin position="36"/>
        <end position="136"/>
    </location>
</feature>
<organism evidence="2 3">
    <name type="scientific">Marinobacterium aestuariivivens</name>
    <dbReference type="NCBI Taxonomy" id="1698799"/>
    <lineage>
        <taxon>Bacteria</taxon>
        <taxon>Pseudomonadati</taxon>
        <taxon>Pseudomonadota</taxon>
        <taxon>Gammaproteobacteria</taxon>
        <taxon>Oceanospirillales</taxon>
        <taxon>Oceanospirillaceae</taxon>
        <taxon>Marinobacterium</taxon>
    </lineage>
</organism>
<comment type="caution">
    <text evidence="2">The sequence shown here is derived from an EMBL/GenBank/DDBJ whole genome shotgun (WGS) entry which is preliminary data.</text>
</comment>
<evidence type="ECO:0000313" key="3">
    <source>
        <dbReference type="Proteomes" id="UP001596422"/>
    </source>
</evidence>
<dbReference type="Gene3D" id="3.10.450.50">
    <property type="match status" value="1"/>
</dbReference>
<gene>
    <name evidence="2" type="ORF">ACFQDL_05040</name>
</gene>
<sequence length="143" mass="15916">MLQNDETREQPCPCGSHKPYRQCCEPAISGLRPAATAEALMRSRYTAFALGLPDYLVETLAPEKRHPDEAALLAEQMQATVWTGLRIVDCRAGGPGARRGEVEFIASFETPAEKGQLHERSRFRRDGQGRWVYVDGDVEVARA</sequence>